<gene>
    <name evidence="4" type="ORF">D9619_008603</name>
</gene>
<evidence type="ECO:0000259" key="3">
    <source>
        <dbReference type="PROSITE" id="PS50006"/>
    </source>
</evidence>
<evidence type="ECO:0000313" key="4">
    <source>
        <dbReference type="EMBL" id="KAF5319714.1"/>
    </source>
</evidence>
<organism evidence="4 5">
    <name type="scientific">Psilocybe cf. subviscida</name>
    <dbReference type="NCBI Taxonomy" id="2480587"/>
    <lineage>
        <taxon>Eukaryota</taxon>
        <taxon>Fungi</taxon>
        <taxon>Dikarya</taxon>
        <taxon>Basidiomycota</taxon>
        <taxon>Agaricomycotina</taxon>
        <taxon>Agaricomycetes</taxon>
        <taxon>Agaricomycetidae</taxon>
        <taxon>Agaricales</taxon>
        <taxon>Agaricineae</taxon>
        <taxon>Strophariaceae</taxon>
        <taxon>Psilocybe</taxon>
    </lineage>
</organism>
<reference evidence="4 5" key="1">
    <citation type="journal article" date="2020" name="ISME J.">
        <title>Uncovering the hidden diversity of litter-decomposition mechanisms in mushroom-forming fungi.</title>
        <authorList>
            <person name="Floudas D."/>
            <person name="Bentzer J."/>
            <person name="Ahren D."/>
            <person name="Johansson T."/>
            <person name="Persson P."/>
            <person name="Tunlid A."/>
        </authorList>
    </citation>
    <scope>NUCLEOTIDE SEQUENCE [LARGE SCALE GENOMIC DNA]</scope>
    <source>
        <strain evidence="4 5">CBS 101986</strain>
    </source>
</reference>
<dbReference type="InterPro" id="IPR000253">
    <property type="entry name" value="FHA_dom"/>
</dbReference>
<dbReference type="CDD" id="cd00060">
    <property type="entry name" value="FHA"/>
    <property type="match status" value="1"/>
</dbReference>
<dbReference type="PROSITE" id="PS50006">
    <property type="entry name" value="FHA_DOMAIN"/>
    <property type="match status" value="1"/>
</dbReference>
<feature type="region of interest" description="Disordered" evidence="2">
    <location>
        <begin position="276"/>
        <end position="315"/>
    </location>
</feature>
<feature type="region of interest" description="Disordered" evidence="2">
    <location>
        <begin position="384"/>
        <end position="438"/>
    </location>
</feature>
<dbReference type="OrthoDB" id="4096268at2759"/>
<feature type="compositionally biased region" description="Basic and acidic residues" evidence="2">
    <location>
        <begin position="406"/>
        <end position="422"/>
    </location>
</feature>
<feature type="domain" description="FHA" evidence="3">
    <location>
        <begin position="53"/>
        <end position="113"/>
    </location>
</feature>
<name>A0A8H5BAG8_9AGAR</name>
<protein>
    <recommendedName>
        <fullName evidence="3">FHA domain-containing protein</fullName>
    </recommendedName>
</protein>
<dbReference type="InterPro" id="IPR008984">
    <property type="entry name" value="SMAD_FHA_dom_sf"/>
</dbReference>
<evidence type="ECO:0000256" key="2">
    <source>
        <dbReference type="SAM" id="MobiDB-lite"/>
    </source>
</evidence>
<dbReference type="Pfam" id="PF00498">
    <property type="entry name" value="FHA"/>
    <property type="match status" value="1"/>
</dbReference>
<dbReference type="EMBL" id="JAACJJ010000029">
    <property type="protein sequence ID" value="KAF5319714.1"/>
    <property type="molecule type" value="Genomic_DNA"/>
</dbReference>
<feature type="coiled-coil region" evidence="1">
    <location>
        <begin position="507"/>
        <end position="566"/>
    </location>
</feature>
<dbReference type="Gene3D" id="2.60.200.20">
    <property type="match status" value="1"/>
</dbReference>
<sequence length="705" mass="76908">MLDDEIVFLGSSNPLTGAGASQRPVTGISLHVQKNGIVEAHTLTFRRATTSVIEIGRRSGADLDPEDDELENAMFRCAVVSRKHAKIAFTDAGKACLIDRNSHHGTHVRKASETVSKMIKPETYTLLADGDLVTFGKAVGKGDDAVPPIIARVELHYAAEGEMIKLLNVTSTSSGHYGLNDQSSSSDESSCNNYSDIEEITNPVEKKQLSFSSSAASALNSVLKLTQRLPPLWLAEENITDELVQLPRPRGYGDQERDEDSVSSLHAGHFVASNEWDDAESCSNSSDDEFSSRSRSNSPMELASPSPAPVEFVEPPQPGADLTLVPVPALPPMLTWPPSSSLRVPPPLPMLPPFPPMRMFPPPALNVNATEPVDSPQFTARLVPPPPWVLQPKPTCPPPAALLPERPVDHSPEDETKSLHESDNEDDDRSISSSRDAQMEDIDERLYALENVTDKLQSYRRKYRKKFNANVELLNTQLAGVDDRISEVNAECTVLFERVERLHGADVPELQGQMESVQERLDDLEEKDKARAAELTRIVDSIKHLKAETEQKMAADLAEVKALLERAMLDKVRPSPPLDSPKRDFTWAPGPQTPVLPSLKRKRDDIDENGEEDGHQHGHGPAPGEYADRPVIAIVDVDTNAGDMAPGLSATEMEVDVSIDPVVVASASDSARPRKRTRRIASALAQSATALTIGAVVTWSALAFS</sequence>
<accession>A0A8H5BAG8</accession>
<dbReference type="SUPFAM" id="SSF49879">
    <property type="entry name" value="SMAD/FHA domain"/>
    <property type="match status" value="1"/>
</dbReference>
<feature type="region of interest" description="Disordered" evidence="2">
    <location>
        <begin position="572"/>
        <end position="628"/>
    </location>
</feature>
<dbReference type="Proteomes" id="UP000567179">
    <property type="component" value="Unassembled WGS sequence"/>
</dbReference>
<keyword evidence="1" id="KW-0175">Coiled coil</keyword>
<dbReference type="AlphaFoldDB" id="A0A8H5BAG8"/>
<keyword evidence="5" id="KW-1185">Reference proteome</keyword>
<evidence type="ECO:0000256" key="1">
    <source>
        <dbReference type="SAM" id="Coils"/>
    </source>
</evidence>
<feature type="compositionally biased region" description="Pro residues" evidence="2">
    <location>
        <begin position="384"/>
        <end position="401"/>
    </location>
</feature>
<proteinExistence type="predicted"/>
<comment type="caution">
    <text evidence="4">The sequence shown here is derived from an EMBL/GenBank/DDBJ whole genome shotgun (WGS) entry which is preliminary data.</text>
</comment>
<evidence type="ECO:0000313" key="5">
    <source>
        <dbReference type="Proteomes" id="UP000567179"/>
    </source>
</evidence>